<name>A0A0V8D4X5_LACLL</name>
<protein>
    <submittedName>
        <fullName evidence="1">Uncharacterized protein</fullName>
    </submittedName>
</protein>
<dbReference type="Proteomes" id="UP000053058">
    <property type="component" value="Unassembled WGS sequence"/>
</dbReference>
<dbReference type="EMBL" id="LKLN01000005">
    <property type="protein sequence ID" value="KSU08297.1"/>
    <property type="molecule type" value="Genomic_DNA"/>
</dbReference>
<sequence length="42" mass="4805">MTYFSDNYIMFFIIYLSKKGTAIGKVVSKFDSVTVVAKYIKS</sequence>
<evidence type="ECO:0000313" key="1">
    <source>
        <dbReference type="EMBL" id="KSU08297.1"/>
    </source>
</evidence>
<comment type="caution">
    <text evidence="1">The sequence shown here is derived from an EMBL/GenBank/DDBJ whole genome shotgun (WGS) entry which is preliminary data.</text>
</comment>
<dbReference type="AlphaFoldDB" id="A0A0V8D4X5"/>
<dbReference type="PATRIC" id="fig|1360.105.peg.1859"/>
<proteinExistence type="predicted"/>
<organism evidence="1 2">
    <name type="scientific">Lactococcus lactis subsp. lactis</name>
    <name type="common">Streptococcus lactis</name>
    <dbReference type="NCBI Taxonomy" id="1360"/>
    <lineage>
        <taxon>Bacteria</taxon>
        <taxon>Bacillati</taxon>
        <taxon>Bacillota</taxon>
        <taxon>Bacilli</taxon>
        <taxon>Lactobacillales</taxon>
        <taxon>Streptococcaceae</taxon>
        <taxon>Lactococcus</taxon>
    </lineage>
</organism>
<gene>
    <name evidence="1" type="ORF">KF282_0096</name>
</gene>
<accession>A0A0V8D4X5</accession>
<reference evidence="2" key="1">
    <citation type="submission" date="2015-10" db="EMBL/GenBank/DDBJ databases">
        <title>Draft Genome Sequences of 11 Lactococcus lactis subspecies cremoris strains.</title>
        <authorList>
            <person name="Wels M."/>
            <person name="Backus L."/>
            <person name="Boekhorst J."/>
            <person name="Dijkstra A."/>
            <person name="Beerthuizen M."/>
            <person name="Kelly W."/>
            <person name="Siezen R."/>
            <person name="Bachmann H."/>
            <person name="Van Hijum S."/>
        </authorList>
    </citation>
    <scope>NUCLEOTIDE SEQUENCE [LARGE SCALE GENOMIC DNA]</scope>
    <source>
        <strain evidence="2">KF282</strain>
    </source>
</reference>
<evidence type="ECO:0000313" key="2">
    <source>
        <dbReference type="Proteomes" id="UP000053058"/>
    </source>
</evidence>